<dbReference type="InterPro" id="IPR046229">
    <property type="entry name" value="TnpC-like"/>
</dbReference>
<dbReference type="AlphaFoldDB" id="A0A378SG22"/>
<gene>
    <name evidence="2" type="ORF">NCTC10742_00024</name>
</gene>
<dbReference type="RefSeq" id="WP_115326152.1">
    <property type="nucleotide sequence ID" value="NZ_JACKST010000022.1"/>
</dbReference>
<evidence type="ECO:0000313" key="3">
    <source>
        <dbReference type="Proteomes" id="UP000254291"/>
    </source>
</evidence>
<feature type="coiled-coil region" evidence="1">
    <location>
        <begin position="89"/>
        <end position="123"/>
    </location>
</feature>
<keyword evidence="1" id="KW-0175">Coiled coil</keyword>
<evidence type="ECO:0000256" key="1">
    <source>
        <dbReference type="SAM" id="Coils"/>
    </source>
</evidence>
<dbReference type="Proteomes" id="UP000254291">
    <property type="component" value="Unassembled WGS sequence"/>
</dbReference>
<dbReference type="Pfam" id="PF19776">
    <property type="entry name" value="DUF6262"/>
    <property type="match status" value="1"/>
</dbReference>
<proteinExistence type="predicted"/>
<dbReference type="EMBL" id="UGQM01000001">
    <property type="protein sequence ID" value="STZ40826.1"/>
    <property type="molecule type" value="Genomic_DNA"/>
</dbReference>
<reference evidence="2 3" key="1">
    <citation type="submission" date="2018-06" db="EMBL/GenBank/DDBJ databases">
        <authorList>
            <consortium name="Pathogen Informatics"/>
            <person name="Doyle S."/>
        </authorList>
    </citation>
    <scope>NUCLEOTIDE SEQUENCE [LARGE SCALE GENOMIC DNA]</scope>
    <source>
        <strain evidence="2 3">NCTC10742</strain>
    </source>
</reference>
<evidence type="ECO:0000313" key="2">
    <source>
        <dbReference type="EMBL" id="STZ40826.1"/>
    </source>
</evidence>
<dbReference type="Gene3D" id="1.20.5.1700">
    <property type="match status" value="1"/>
</dbReference>
<protein>
    <submittedName>
        <fullName evidence="2">Tn554-related, transposase C</fullName>
    </submittedName>
</protein>
<accession>A0A378SG22</accession>
<name>A0A378SG22_9MYCO</name>
<sequence length="137" mass="14637">MSAGDRERRTARLGEAAAARTADAAARARRAITKLRNTGEPVTFVAVAREASVSTSFLYQHSQLRNDITTLRTTASAAAATGVKSAASIESLRTKLAAAIARNRELTEEIAQLRTENEALRSRLLEIRTPAAATCPS</sequence>
<organism evidence="2 3">
    <name type="scientific">Mycolicibacterium gilvum</name>
    <dbReference type="NCBI Taxonomy" id="1804"/>
    <lineage>
        <taxon>Bacteria</taxon>
        <taxon>Bacillati</taxon>
        <taxon>Actinomycetota</taxon>
        <taxon>Actinomycetes</taxon>
        <taxon>Mycobacteriales</taxon>
        <taxon>Mycobacteriaceae</taxon>
        <taxon>Mycolicibacterium</taxon>
    </lineage>
</organism>